<gene>
    <name evidence="1" type="ORF">KFZ73_14620</name>
</gene>
<evidence type="ECO:0000313" key="2">
    <source>
        <dbReference type="Proteomes" id="UP000676853"/>
    </source>
</evidence>
<sequence>MTNDDAHDDYSLETYEVIRFFNLTPNQETKDAIRAALIFAAFHSK</sequence>
<dbReference type="Proteomes" id="UP000676853">
    <property type="component" value="Unassembled WGS sequence"/>
</dbReference>
<protein>
    <submittedName>
        <fullName evidence="1">Uncharacterized protein</fullName>
    </submittedName>
</protein>
<dbReference type="EMBL" id="JAGXOE010000034">
    <property type="protein sequence ID" value="MBS4102468.1"/>
    <property type="molecule type" value="Genomic_DNA"/>
</dbReference>
<reference evidence="1 2" key="1">
    <citation type="submission" date="2021-04" db="EMBL/GenBank/DDBJ databases">
        <title>Whole genome sequence analysis of a thiophenic sulfur metabolizing bacteria.</title>
        <authorList>
            <person name="Akhtar N."/>
            <person name="Akram J."/>
            <person name="Aslam A."/>
        </authorList>
    </citation>
    <scope>NUCLEOTIDE SEQUENCE [LARGE SCALE GENOMIC DNA]</scope>
    <source>
        <strain evidence="1 2">3OW</strain>
    </source>
</reference>
<name>A0ABS5NEV6_TSUPA</name>
<accession>A0ABS5NEV6</accession>
<organism evidence="1 2">
    <name type="scientific">Tsukamurella paurometabola</name>
    <name type="common">Corynebacterium paurometabolum</name>
    <dbReference type="NCBI Taxonomy" id="2061"/>
    <lineage>
        <taxon>Bacteria</taxon>
        <taxon>Bacillati</taxon>
        <taxon>Actinomycetota</taxon>
        <taxon>Actinomycetes</taxon>
        <taxon>Mycobacteriales</taxon>
        <taxon>Tsukamurellaceae</taxon>
        <taxon>Tsukamurella</taxon>
    </lineage>
</organism>
<dbReference type="RefSeq" id="WP_212554184.1">
    <property type="nucleotide sequence ID" value="NZ_JAGXOE010000034.1"/>
</dbReference>
<keyword evidence="2" id="KW-1185">Reference proteome</keyword>
<comment type="caution">
    <text evidence="1">The sequence shown here is derived from an EMBL/GenBank/DDBJ whole genome shotgun (WGS) entry which is preliminary data.</text>
</comment>
<evidence type="ECO:0000313" key="1">
    <source>
        <dbReference type="EMBL" id="MBS4102468.1"/>
    </source>
</evidence>
<proteinExistence type="predicted"/>